<dbReference type="HOGENOM" id="CLU_2410982_0_0_6"/>
<organism evidence="1 2">
    <name type="scientific">Pseudomonas savastanoi pv. glycinea str. race 4</name>
    <dbReference type="NCBI Taxonomy" id="875330"/>
    <lineage>
        <taxon>Bacteria</taxon>
        <taxon>Pseudomonadati</taxon>
        <taxon>Pseudomonadota</taxon>
        <taxon>Gammaproteobacteria</taxon>
        <taxon>Pseudomonadales</taxon>
        <taxon>Pseudomonadaceae</taxon>
        <taxon>Pseudomonas</taxon>
    </lineage>
</organism>
<evidence type="ECO:0000313" key="1">
    <source>
        <dbReference type="EMBL" id="EGH15851.1"/>
    </source>
</evidence>
<sequence>MFLFVERAAGGVVLPGFLELHARTDYIDNVGAVQKVVDKALGNQPGHGVLIIQAWCKSIGRLYERSVSLSAVFFEDGGNQRARLCIRWAVWA</sequence>
<dbReference type="EMBL" id="ADWY01001070">
    <property type="protein sequence ID" value="EGH15851.1"/>
    <property type="molecule type" value="Genomic_DNA"/>
</dbReference>
<name>F3C9C4_PSESG</name>
<proteinExistence type="predicted"/>
<dbReference type="BioCyc" id="PSYR875330:G11XH-4330-MONOMER"/>
<comment type="caution">
    <text evidence="1">The sequence shown here is derived from an EMBL/GenBank/DDBJ whole genome shotgun (WGS) entry which is preliminary data.</text>
</comment>
<protein>
    <submittedName>
        <fullName evidence="1">Uncharacterized protein</fullName>
    </submittedName>
</protein>
<dbReference type="Proteomes" id="UP000005466">
    <property type="component" value="Unassembled WGS sequence"/>
</dbReference>
<accession>F3C9C4</accession>
<evidence type="ECO:0000313" key="2">
    <source>
        <dbReference type="Proteomes" id="UP000005466"/>
    </source>
</evidence>
<reference evidence="1 2" key="1">
    <citation type="journal article" date="2011" name="PLoS Pathog.">
        <title>Dynamic evolution of pathogenicity revealed by sequencing and comparative genomics of 19 Pseudomonas syringae isolates.</title>
        <authorList>
            <person name="Baltrus D.A."/>
            <person name="Nishimura M.T."/>
            <person name="Romanchuk A."/>
            <person name="Chang J.H."/>
            <person name="Mukhtar M.S."/>
            <person name="Cherkis K."/>
            <person name="Roach J."/>
            <person name="Grant S.R."/>
            <person name="Jones C.D."/>
            <person name="Dangl J.L."/>
        </authorList>
    </citation>
    <scope>NUCLEOTIDE SEQUENCE [LARGE SCALE GENOMIC DNA]</scope>
    <source>
        <strain evidence="2">race 4</strain>
    </source>
</reference>
<dbReference type="AlphaFoldDB" id="F3C9C4"/>
<gene>
    <name evidence="1" type="ORF">Pgy4_22421</name>
</gene>